<dbReference type="NCBIfam" id="NF006988">
    <property type="entry name" value="PRK09453.1"/>
    <property type="match status" value="1"/>
</dbReference>
<gene>
    <name evidence="4" type="ORF">FCL42_15805</name>
</gene>
<keyword evidence="2" id="KW-0479">Metal-binding</keyword>
<keyword evidence="4" id="KW-0378">Hydrolase</keyword>
<keyword evidence="5" id="KW-1185">Reference proteome</keyword>
<evidence type="ECO:0000313" key="4">
    <source>
        <dbReference type="EMBL" id="TKB52773.1"/>
    </source>
</evidence>
<dbReference type="InterPro" id="IPR024654">
    <property type="entry name" value="Calcineurin-like_PHP_lpxH"/>
</dbReference>
<dbReference type="EMBL" id="SWCJ01000014">
    <property type="protein sequence ID" value="TKB52773.1"/>
    <property type="molecule type" value="Genomic_DNA"/>
</dbReference>
<proteinExistence type="inferred from homology"/>
<dbReference type="Pfam" id="PF12850">
    <property type="entry name" value="Metallophos_2"/>
    <property type="match status" value="1"/>
</dbReference>
<dbReference type="AlphaFoldDB" id="A0A4U1BKD2"/>
<protein>
    <recommendedName>
        <fullName evidence="2">Phosphoesterase</fullName>
        <ecNumber evidence="2">3.1.4.-</ecNumber>
    </recommendedName>
</protein>
<dbReference type="EC" id="3.1.4.-" evidence="2"/>
<dbReference type="CDD" id="cd00841">
    <property type="entry name" value="MPP_YfcE"/>
    <property type="match status" value="1"/>
</dbReference>
<comment type="caution">
    <text evidence="4">The sequence shown here is derived from an EMBL/GenBank/DDBJ whole genome shotgun (WGS) entry which is preliminary data.</text>
</comment>
<evidence type="ECO:0000256" key="1">
    <source>
        <dbReference type="ARBA" id="ARBA00008950"/>
    </source>
</evidence>
<dbReference type="RefSeq" id="WP_136864396.1">
    <property type="nucleotide sequence ID" value="NZ_SWCJ01000014.1"/>
</dbReference>
<dbReference type="GO" id="GO:0016787">
    <property type="term" value="F:hydrolase activity"/>
    <property type="evidence" value="ECO:0007669"/>
    <property type="project" value="UniProtKB-UniRule"/>
</dbReference>
<feature type="domain" description="Calcineurin-like phosphoesterase" evidence="3">
    <location>
        <begin position="2"/>
        <end position="157"/>
    </location>
</feature>
<evidence type="ECO:0000256" key="2">
    <source>
        <dbReference type="RuleBase" id="RU362039"/>
    </source>
</evidence>
<evidence type="ECO:0000259" key="3">
    <source>
        <dbReference type="Pfam" id="PF12850"/>
    </source>
</evidence>
<dbReference type="InterPro" id="IPR000979">
    <property type="entry name" value="Phosphodiesterase_MJ0936/Vps29"/>
</dbReference>
<name>A0A4U1BKD2_9GAMM</name>
<dbReference type="InterPro" id="IPR041802">
    <property type="entry name" value="MPP_YfcE"/>
</dbReference>
<dbReference type="Proteomes" id="UP000305675">
    <property type="component" value="Unassembled WGS sequence"/>
</dbReference>
<evidence type="ECO:0000313" key="5">
    <source>
        <dbReference type="Proteomes" id="UP000305675"/>
    </source>
</evidence>
<dbReference type="OrthoDB" id="9800565at2"/>
<dbReference type="NCBIfam" id="TIGR00040">
    <property type="entry name" value="yfcE"/>
    <property type="match status" value="1"/>
</dbReference>
<dbReference type="InterPro" id="IPR029052">
    <property type="entry name" value="Metallo-depent_PP-like"/>
</dbReference>
<dbReference type="Gene3D" id="3.60.21.10">
    <property type="match status" value="1"/>
</dbReference>
<comment type="cofactor">
    <cofactor evidence="2">
        <name>a divalent metal cation</name>
        <dbReference type="ChEBI" id="CHEBI:60240"/>
    </cofactor>
</comment>
<organism evidence="4 5">
    <name type="scientific">Ferrimonas aestuarii</name>
    <dbReference type="NCBI Taxonomy" id="2569539"/>
    <lineage>
        <taxon>Bacteria</taxon>
        <taxon>Pseudomonadati</taxon>
        <taxon>Pseudomonadota</taxon>
        <taxon>Gammaproteobacteria</taxon>
        <taxon>Alteromonadales</taxon>
        <taxon>Ferrimonadaceae</taxon>
        <taxon>Ferrimonas</taxon>
    </lineage>
</organism>
<sequence length="181" mass="20018">MLFISDIHGCLPALEKALFWAERLQAKHLIVLGDVLNHGPRNPVPDGYQPAKVAELLNQYADRILAVRGNCDSEVDQMLCEFPLLADYNNLLLGGKRAFVTHGHLWNENKLPPLGSGDIFCFGHSHLPMAMWQNDKLMFNPGSITLPKGGHPPSLGHFDGNALRVLDLDGNLLQQASINEH</sequence>
<dbReference type="GO" id="GO:0046872">
    <property type="term" value="F:metal ion binding"/>
    <property type="evidence" value="ECO:0007669"/>
    <property type="project" value="UniProtKB-KW"/>
</dbReference>
<dbReference type="SUPFAM" id="SSF56300">
    <property type="entry name" value="Metallo-dependent phosphatases"/>
    <property type="match status" value="1"/>
</dbReference>
<comment type="similarity">
    <text evidence="1 2">Belongs to the metallophosphoesterase superfamily. YfcE family.</text>
</comment>
<accession>A0A4U1BKD2</accession>
<dbReference type="PANTHER" id="PTHR11124">
    <property type="entry name" value="VACUOLAR SORTING PROTEIN VPS29"/>
    <property type="match status" value="1"/>
</dbReference>
<reference evidence="4 5" key="1">
    <citation type="submission" date="2019-04" db="EMBL/GenBank/DDBJ databases">
        <authorList>
            <person name="Hwang J.C."/>
        </authorList>
    </citation>
    <scope>NUCLEOTIDE SEQUENCE [LARGE SCALE GENOMIC DNA]</scope>
    <source>
        <strain evidence="4 5">IMCC35002</strain>
    </source>
</reference>